<dbReference type="PANTHER" id="PTHR12307">
    <property type="entry name" value="PROTEIN PHOSPHATASE 1 REGULATORY SUBUNIT"/>
    <property type="match status" value="1"/>
</dbReference>
<gene>
    <name evidence="2" type="ORF">L210DRAFT_3346744</name>
</gene>
<name>A0AAD4BCE0_BOLED</name>
<dbReference type="AlphaFoldDB" id="A0AAD4BCE0"/>
<evidence type="ECO:0000313" key="2">
    <source>
        <dbReference type="EMBL" id="KAF8420157.1"/>
    </source>
</evidence>
<keyword evidence="3" id="KW-1185">Reference proteome</keyword>
<dbReference type="Proteomes" id="UP001194468">
    <property type="component" value="Unassembled WGS sequence"/>
</dbReference>
<feature type="non-terminal residue" evidence="2">
    <location>
        <position position="1"/>
    </location>
</feature>
<sequence>NMPSSPRKEENVALQELVLSQDQRTITGNVRVRNIAYEKWLAIRFTLDCWQTTSEVTARYDKSIQDGAFDIFTFTIRLHDIWSRAILIALRYTVAGKEYWDNNAGKNYHV</sequence>
<dbReference type="PANTHER" id="PTHR12307:SF36">
    <property type="entry name" value="GLYCOGEN-BINDING SUBUNIT 76A"/>
    <property type="match status" value="1"/>
</dbReference>
<dbReference type="GO" id="GO:0005979">
    <property type="term" value="P:regulation of glycogen biosynthetic process"/>
    <property type="evidence" value="ECO:0007669"/>
    <property type="project" value="TreeGrafter"/>
</dbReference>
<comment type="caution">
    <text evidence="2">The sequence shown here is derived from an EMBL/GenBank/DDBJ whole genome shotgun (WGS) entry which is preliminary data.</text>
</comment>
<evidence type="ECO:0000313" key="3">
    <source>
        <dbReference type="Proteomes" id="UP001194468"/>
    </source>
</evidence>
<reference evidence="2" key="2">
    <citation type="journal article" date="2020" name="Nat. Commun.">
        <title>Large-scale genome sequencing of mycorrhizal fungi provides insights into the early evolution of symbiotic traits.</title>
        <authorList>
            <person name="Miyauchi S."/>
            <person name="Kiss E."/>
            <person name="Kuo A."/>
            <person name="Drula E."/>
            <person name="Kohler A."/>
            <person name="Sanchez-Garcia M."/>
            <person name="Morin E."/>
            <person name="Andreopoulos B."/>
            <person name="Barry K.W."/>
            <person name="Bonito G."/>
            <person name="Buee M."/>
            <person name="Carver A."/>
            <person name="Chen C."/>
            <person name="Cichocki N."/>
            <person name="Clum A."/>
            <person name="Culley D."/>
            <person name="Crous P.W."/>
            <person name="Fauchery L."/>
            <person name="Girlanda M."/>
            <person name="Hayes R.D."/>
            <person name="Keri Z."/>
            <person name="LaButti K."/>
            <person name="Lipzen A."/>
            <person name="Lombard V."/>
            <person name="Magnuson J."/>
            <person name="Maillard F."/>
            <person name="Murat C."/>
            <person name="Nolan M."/>
            <person name="Ohm R.A."/>
            <person name="Pangilinan J."/>
            <person name="Pereira M.F."/>
            <person name="Perotto S."/>
            <person name="Peter M."/>
            <person name="Pfister S."/>
            <person name="Riley R."/>
            <person name="Sitrit Y."/>
            <person name="Stielow J.B."/>
            <person name="Szollosi G."/>
            <person name="Zifcakova L."/>
            <person name="Stursova M."/>
            <person name="Spatafora J.W."/>
            <person name="Tedersoo L."/>
            <person name="Vaario L.M."/>
            <person name="Yamada A."/>
            <person name="Yan M."/>
            <person name="Wang P."/>
            <person name="Xu J."/>
            <person name="Bruns T."/>
            <person name="Baldrian P."/>
            <person name="Vilgalys R."/>
            <person name="Dunand C."/>
            <person name="Henrissat B."/>
            <person name="Grigoriev I.V."/>
            <person name="Hibbett D."/>
            <person name="Nagy L.G."/>
            <person name="Martin F.M."/>
        </authorList>
    </citation>
    <scope>NUCLEOTIDE SEQUENCE</scope>
    <source>
        <strain evidence="2">BED1</strain>
    </source>
</reference>
<dbReference type="InterPro" id="IPR050782">
    <property type="entry name" value="PP1_regulatory_subunit_3"/>
</dbReference>
<protein>
    <submittedName>
        <fullName evidence="2">Phosphatase regulatory subunit</fullName>
    </submittedName>
</protein>
<proteinExistence type="predicted"/>
<dbReference type="GO" id="GO:0000164">
    <property type="term" value="C:protein phosphatase type 1 complex"/>
    <property type="evidence" value="ECO:0007669"/>
    <property type="project" value="TreeGrafter"/>
</dbReference>
<dbReference type="PROSITE" id="PS51159">
    <property type="entry name" value="CBM21"/>
    <property type="match status" value="1"/>
</dbReference>
<feature type="non-terminal residue" evidence="2">
    <location>
        <position position="110"/>
    </location>
</feature>
<feature type="domain" description="CBM21" evidence="1">
    <location>
        <begin position="4"/>
        <end position="110"/>
    </location>
</feature>
<dbReference type="InterPro" id="IPR005036">
    <property type="entry name" value="CBM21_dom"/>
</dbReference>
<organism evidence="2 3">
    <name type="scientific">Boletus edulis BED1</name>
    <dbReference type="NCBI Taxonomy" id="1328754"/>
    <lineage>
        <taxon>Eukaryota</taxon>
        <taxon>Fungi</taxon>
        <taxon>Dikarya</taxon>
        <taxon>Basidiomycota</taxon>
        <taxon>Agaricomycotina</taxon>
        <taxon>Agaricomycetes</taxon>
        <taxon>Agaricomycetidae</taxon>
        <taxon>Boletales</taxon>
        <taxon>Boletineae</taxon>
        <taxon>Boletaceae</taxon>
        <taxon>Boletoideae</taxon>
        <taxon>Boletus</taxon>
    </lineage>
</organism>
<dbReference type="GO" id="GO:0008157">
    <property type="term" value="F:protein phosphatase 1 binding"/>
    <property type="evidence" value="ECO:0007669"/>
    <property type="project" value="TreeGrafter"/>
</dbReference>
<reference evidence="2" key="1">
    <citation type="submission" date="2019-10" db="EMBL/GenBank/DDBJ databases">
        <authorList>
            <consortium name="DOE Joint Genome Institute"/>
            <person name="Kuo A."/>
            <person name="Miyauchi S."/>
            <person name="Kiss E."/>
            <person name="Drula E."/>
            <person name="Kohler A."/>
            <person name="Sanchez-Garcia M."/>
            <person name="Andreopoulos B."/>
            <person name="Barry K.W."/>
            <person name="Bonito G."/>
            <person name="Buee M."/>
            <person name="Carver A."/>
            <person name="Chen C."/>
            <person name="Cichocki N."/>
            <person name="Clum A."/>
            <person name="Culley D."/>
            <person name="Crous P.W."/>
            <person name="Fauchery L."/>
            <person name="Girlanda M."/>
            <person name="Hayes R."/>
            <person name="Keri Z."/>
            <person name="LaButti K."/>
            <person name="Lipzen A."/>
            <person name="Lombard V."/>
            <person name="Magnuson J."/>
            <person name="Maillard F."/>
            <person name="Morin E."/>
            <person name="Murat C."/>
            <person name="Nolan M."/>
            <person name="Ohm R."/>
            <person name="Pangilinan J."/>
            <person name="Pereira M."/>
            <person name="Perotto S."/>
            <person name="Peter M."/>
            <person name="Riley R."/>
            <person name="Sitrit Y."/>
            <person name="Stielow B."/>
            <person name="Szollosi G."/>
            <person name="Zifcakova L."/>
            <person name="Stursova M."/>
            <person name="Spatafora J.W."/>
            <person name="Tedersoo L."/>
            <person name="Vaario L.-M."/>
            <person name="Yamada A."/>
            <person name="Yan M."/>
            <person name="Wang P."/>
            <person name="Xu J."/>
            <person name="Bruns T."/>
            <person name="Baldrian P."/>
            <person name="Vilgalys R."/>
            <person name="Henrissat B."/>
            <person name="Grigoriev I.V."/>
            <person name="Hibbett D."/>
            <person name="Nagy L.G."/>
            <person name="Martin F.M."/>
        </authorList>
    </citation>
    <scope>NUCLEOTIDE SEQUENCE</scope>
    <source>
        <strain evidence="2">BED1</strain>
    </source>
</reference>
<accession>A0AAD4BCE0</accession>
<dbReference type="Pfam" id="PF03370">
    <property type="entry name" value="CBM_21"/>
    <property type="match status" value="1"/>
</dbReference>
<dbReference type="InterPro" id="IPR038175">
    <property type="entry name" value="CBM21_dom_sf"/>
</dbReference>
<dbReference type="Gene3D" id="2.60.40.2440">
    <property type="entry name" value="Carbohydrate binding type-21 domain"/>
    <property type="match status" value="1"/>
</dbReference>
<dbReference type="GO" id="GO:2001069">
    <property type="term" value="F:glycogen binding"/>
    <property type="evidence" value="ECO:0007669"/>
    <property type="project" value="TreeGrafter"/>
</dbReference>
<evidence type="ECO:0000259" key="1">
    <source>
        <dbReference type="PROSITE" id="PS51159"/>
    </source>
</evidence>
<dbReference type="EMBL" id="WHUW01000161">
    <property type="protein sequence ID" value="KAF8420157.1"/>
    <property type="molecule type" value="Genomic_DNA"/>
</dbReference>